<evidence type="ECO:0000256" key="2">
    <source>
        <dbReference type="ARBA" id="ARBA00022737"/>
    </source>
</evidence>
<dbReference type="GO" id="GO:0005634">
    <property type="term" value="C:nucleus"/>
    <property type="evidence" value="ECO:0007669"/>
    <property type="project" value="TreeGrafter"/>
</dbReference>
<reference evidence="5" key="1">
    <citation type="submission" date="2023-03" db="EMBL/GenBank/DDBJ databases">
        <title>Massive genome expansion in bonnet fungi (Mycena s.s.) driven by repeated elements and novel gene families across ecological guilds.</title>
        <authorList>
            <consortium name="Lawrence Berkeley National Laboratory"/>
            <person name="Harder C.B."/>
            <person name="Miyauchi S."/>
            <person name="Viragh M."/>
            <person name="Kuo A."/>
            <person name="Thoen E."/>
            <person name="Andreopoulos B."/>
            <person name="Lu D."/>
            <person name="Skrede I."/>
            <person name="Drula E."/>
            <person name="Henrissat B."/>
            <person name="Morin E."/>
            <person name="Kohler A."/>
            <person name="Barry K."/>
            <person name="LaButti K."/>
            <person name="Morin E."/>
            <person name="Salamov A."/>
            <person name="Lipzen A."/>
            <person name="Mereny Z."/>
            <person name="Hegedus B."/>
            <person name="Baldrian P."/>
            <person name="Stursova M."/>
            <person name="Weitz H."/>
            <person name="Taylor A."/>
            <person name="Grigoriev I.V."/>
            <person name="Nagy L.G."/>
            <person name="Martin F."/>
            <person name="Kauserud H."/>
        </authorList>
    </citation>
    <scope>NUCLEOTIDE SEQUENCE</scope>
    <source>
        <strain evidence="5">CBHHK182m</strain>
    </source>
</reference>
<evidence type="ECO:0000256" key="1">
    <source>
        <dbReference type="ARBA" id="ARBA00022574"/>
    </source>
</evidence>
<dbReference type="GO" id="GO:1990234">
    <property type="term" value="C:transferase complex"/>
    <property type="evidence" value="ECO:0007669"/>
    <property type="project" value="UniProtKB-ARBA"/>
</dbReference>
<dbReference type="InterPro" id="IPR015943">
    <property type="entry name" value="WD40/YVTN_repeat-like_dom_sf"/>
</dbReference>
<keyword evidence="6" id="KW-1185">Reference proteome</keyword>
<proteinExistence type="predicted"/>
<dbReference type="InterPro" id="IPR019775">
    <property type="entry name" value="WD40_repeat_CS"/>
</dbReference>
<name>A0AAD7NQR3_9AGAR</name>
<dbReference type="PROSITE" id="PS00678">
    <property type="entry name" value="WD_REPEATS_1"/>
    <property type="match status" value="2"/>
</dbReference>
<dbReference type="Gene3D" id="2.130.10.10">
    <property type="entry name" value="YVTN repeat-like/Quinoprotein amine dehydrogenase"/>
    <property type="match status" value="2"/>
</dbReference>
<dbReference type="InterPro" id="IPR036322">
    <property type="entry name" value="WD40_repeat_dom_sf"/>
</dbReference>
<feature type="region of interest" description="Disordered" evidence="4">
    <location>
        <begin position="382"/>
        <end position="424"/>
    </location>
</feature>
<feature type="repeat" description="WD" evidence="3">
    <location>
        <begin position="123"/>
        <end position="157"/>
    </location>
</feature>
<keyword evidence="1 3" id="KW-0853">WD repeat</keyword>
<dbReference type="PANTHER" id="PTHR22847">
    <property type="entry name" value="WD40 REPEAT PROTEIN"/>
    <property type="match status" value="1"/>
</dbReference>
<gene>
    <name evidence="5" type="ORF">B0H16DRAFT_1881332</name>
</gene>
<dbReference type="Pfam" id="PF00400">
    <property type="entry name" value="WD40"/>
    <property type="match status" value="2"/>
</dbReference>
<dbReference type="InterPro" id="IPR020472">
    <property type="entry name" value="WD40_PAC1"/>
</dbReference>
<comment type="caution">
    <text evidence="5">The sequence shown here is derived from an EMBL/GenBank/DDBJ whole genome shotgun (WGS) entry which is preliminary data.</text>
</comment>
<sequence length="424" mass="46350">MANPETPEFLVAEAQLVLGEARRQKSERTKNLGEPIQLPGKALAIQIHKGYAWVAENTTVARKIELQTGNTLQIYRGHTGPVTSVAFWDKNPSSGDGGILITGSWDKTIKLWDTDTKALISSTDAHSDFVKCLFVIPSLRLLVSGSSDKIVRFWDLSDAMSGKPLTSMGSISAHTRPISCIDGVALSDTSAVLYTADSMGAIKTWDLVKEGGEAPRWKSTLKSEMNHHRTGVNEMRFGRGQLWTGNDTPLLYSSLLTFLSLSLSASSDDTAQVLADLTSTGKPPVSITHPTAVRCILPLSVTDLAEPYLITGAGDVIRVYDVSSIQEPELINEIDAHWYDVTALDLWIRKTVGADGKTRVEPWVVSTSLDGTIRKWRLAELLTPSPPSRPEPPKVVKPAPATKADSEFEMTEEEERELAELLDD</sequence>
<dbReference type="PROSITE" id="PS50082">
    <property type="entry name" value="WD_REPEATS_2"/>
    <property type="match status" value="2"/>
</dbReference>
<evidence type="ECO:0000256" key="3">
    <source>
        <dbReference type="PROSITE-ProRule" id="PRU00221"/>
    </source>
</evidence>
<dbReference type="SUPFAM" id="SSF50978">
    <property type="entry name" value="WD40 repeat-like"/>
    <property type="match status" value="1"/>
</dbReference>
<feature type="repeat" description="WD" evidence="3">
    <location>
        <begin position="75"/>
        <end position="122"/>
    </location>
</feature>
<dbReference type="SMART" id="SM00320">
    <property type="entry name" value="WD40"/>
    <property type="match status" value="5"/>
</dbReference>
<dbReference type="Proteomes" id="UP001215598">
    <property type="component" value="Unassembled WGS sequence"/>
</dbReference>
<feature type="compositionally biased region" description="Acidic residues" evidence="4">
    <location>
        <begin position="407"/>
        <end position="424"/>
    </location>
</feature>
<evidence type="ECO:0000256" key="4">
    <source>
        <dbReference type="SAM" id="MobiDB-lite"/>
    </source>
</evidence>
<feature type="compositionally biased region" description="Pro residues" evidence="4">
    <location>
        <begin position="384"/>
        <end position="395"/>
    </location>
</feature>
<dbReference type="AlphaFoldDB" id="A0AAD7NQR3"/>
<accession>A0AAD7NQR3</accession>
<protein>
    <submittedName>
        <fullName evidence="5">WD40-repeat-containing domain protein</fullName>
    </submittedName>
</protein>
<dbReference type="InterPro" id="IPR001680">
    <property type="entry name" value="WD40_rpt"/>
</dbReference>
<evidence type="ECO:0000313" key="5">
    <source>
        <dbReference type="EMBL" id="KAJ7771756.1"/>
    </source>
</evidence>
<dbReference type="EMBL" id="JARKIB010000015">
    <property type="protein sequence ID" value="KAJ7771756.1"/>
    <property type="molecule type" value="Genomic_DNA"/>
</dbReference>
<dbReference type="PANTHER" id="PTHR22847:SF637">
    <property type="entry name" value="WD REPEAT DOMAIN 5B"/>
    <property type="match status" value="1"/>
</dbReference>
<dbReference type="PROSITE" id="PS50294">
    <property type="entry name" value="WD_REPEATS_REGION"/>
    <property type="match status" value="2"/>
</dbReference>
<keyword evidence="2" id="KW-0677">Repeat</keyword>
<evidence type="ECO:0000313" key="6">
    <source>
        <dbReference type="Proteomes" id="UP001215598"/>
    </source>
</evidence>
<organism evidence="5 6">
    <name type="scientific">Mycena metata</name>
    <dbReference type="NCBI Taxonomy" id="1033252"/>
    <lineage>
        <taxon>Eukaryota</taxon>
        <taxon>Fungi</taxon>
        <taxon>Dikarya</taxon>
        <taxon>Basidiomycota</taxon>
        <taxon>Agaricomycotina</taxon>
        <taxon>Agaricomycetes</taxon>
        <taxon>Agaricomycetidae</taxon>
        <taxon>Agaricales</taxon>
        <taxon>Marasmiineae</taxon>
        <taxon>Mycenaceae</taxon>
        <taxon>Mycena</taxon>
    </lineage>
</organism>
<dbReference type="PRINTS" id="PR00320">
    <property type="entry name" value="GPROTEINBRPT"/>
</dbReference>